<evidence type="ECO:0000313" key="2">
    <source>
        <dbReference type="EMBL" id="NBC70425.1"/>
    </source>
</evidence>
<reference evidence="2 3" key="1">
    <citation type="submission" date="2020-01" db="EMBL/GenBank/DDBJ databases">
        <title>Paenibacillus soybeanensis sp. nov. isolated from the nodules of soybean (Glycine max(L.) Merr).</title>
        <authorList>
            <person name="Wang H."/>
        </authorList>
    </citation>
    <scope>NUCLEOTIDE SEQUENCE [LARGE SCALE GENOMIC DNA]</scope>
    <source>
        <strain evidence="2 3">DSM 23054</strain>
    </source>
</reference>
<dbReference type="AlphaFoldDB" id="A0A7X5C1L8"/>
<dbReference type="InterPro" id="IPR025097">
    <property type="entry name" value="DUF4023"/>
</dbReference>
<name>A0A7X5C1L8_9BACL</name>
<organism evidence="2 3">
    <name type="scientific">Paenibacillus sacheonensis</name>
    <dbReference type="NCBI Taxonomy" id="742054"/>
    <lineage>
        <taxon>Bacteria</taxon>
        <taxon>Bacillati</taxon>
        <taxon>Bacillota</taxon>
        <taxon>Bacilli</taxon>
        <taxon>Bacillales</taxon>
        <taxon>Paenibacillaceae</taxon>
        <taxon>Paenibacillus</taxon>
    </lineage>
</organism>
<proteinExistence type="predicted"/>
<gene>
    <name evidence="2" type="ORF">GT003_15600</name>
</gene>
<sequence>MESTNEFVKKFNETQAKQRKNHESGKGKPSKSLQNVQHTNNP</sequence>
<dbReference type="RefSeq" id="WP_161699358.1">
    <property type="nucleotide sequence ID" value="NZ_JAAAMU010000007.1"/>
</dbReference>
<comment type="caution">
    <text evidence="2">The sequence shown here is derived from an EMBL/GenBank/DDBJ whole genome shotgun (WGS) entry which is preliminary data.</text>
</comment>
<dbReference type="OrthoDB" id="2631586at2"/>
<protein>
    <submittedName>
        <fullName evidence="2">DUF4023 domain-containing protein</fullName>
    </submittedName>
</protein>
<feature type="region of interest" description="Disordered" evidence="1">
    <location>
        <begin position="1"/>
        <end position="42"/>
    </location>
</feature>
<dbReference type="Pfam" id="PF13215">
    <property type="entry name" value="DUF4023"/>
    <property type="match status" value="1"/>
</dbReference>
<evidence type="ECO:0000256" key="1">
    <source>
        <dbReference type="SAM" id="MobiDB-lite"/>
    </source>
</evidence>
<keyword evidence="3" id="KW-1185">Reference proteome</keyword>
<dbReference type="EMBL" id="JAAAMU010000007">
    <property type="protein sequence ID" value="NBC70425.1"/>
    <property type="molecule type" value="Genomic_DNA"/>
</dbReference>
<accession>A0A7X5C1L8</accession>
<evidence type="ECO:0000313" key="3">
    <source>
        <dbReference type="Proteomes" id="UP000558113"/>
    </source>
</evidence>
<dbReference type="Proteomes" id="UP000558113">
    <property type="component" value="Unassembled WGS sequence"/>
</dbReference>
<feature type="compositionally biased region" description="Polar residues" evidence="1">
    <location>
        <begin position="31"/>
        <end position="42"/>
    </location>
</feature>